<dbReference type="InterPro" id="IPR036249">
    <property type="entry name" value="Thioredoxin-like_sf"/>
</dbReference>
<comment type="caution">
    <text evidence="7">The sequence shown here is derived from an EMBL/GenBank/DDBJ whole genome shotgun (WGS) entry which is preliminary data.</text>
</comment>
<keyword evidence="3" id="KW-1015">Disulfide bond</keyword>
<evidence type="ECO:0000259" key="6">
    <source>
        <dbReference type="PROSITE" id="PS51352"/>
    </source>
</evidence>
<dbReference type="InterPro" id="IPR013740">
    <property type="entry name" value="Redoxin"/>
</dbReference>
<evidence type="ECO:0000313" key="7">
    <source>
        <dbReference type="EMBL" id="MDO1451700.1"/>
    </source>
</evidence>
<keyword evidence="4" id="KW-0676">Redox-active center</keyword>
<dbReference type="InterPro" id="IPR050553">
    <property type="entry name" value="Thioredoxin_ResA/DsbE_sf"/>
</dbReference>
<evidence type="ECO:0000313" key="8">
    <source>
        <dbReference type="Proteomes" id="UP001168528"/>
    </source>
</evidence>
<evidence type="ECO:0000256" key="2">
    <source>
        <dbReference type="ARBA" id="ARBA00022748"/>
    </source>
</evidence>
<proteinExistence type="predicted"/>
<evidence type="ECO:0000256" key="1">
    <source>
        <dbReference type="ARBA" id="ARBA00004196"/>
    </source>
</evidence>
<keyword evidence="2" id="KW-0201">Cytochrome c-type biogenesis</keyword>
<keyword evidence="8" id="KW-1185">Reference proteome</keyword>
<accession>A0ABT8RHY8</accession>
<dbReference type="CDD" id="cd02966">
    <property type="entry name" value="TlpA_like_family"/>
    <property type="match status" value="1"/>
</dbReference>
<dbReference type="SUPFAM" id="SSF52833">
    <property type="entry name" value="Thioredoxin-like"/>
    <property type="match status" value="1"/>
</dbReference>
<reference evidence="7" key="1">
    <citation type="submission" date="2023-07" db="EMBL/GenBank/DDBJ databases">
        <title>The genome sequence of Rhodocytophaga aerolata KACC 12507.</title>
        <authorList>
            <person name="Zhang X."/>
        </authorList>
    </citation>
    <scope>NUCLEOTIDE SEQUENCE</scope>
    <source>
        <strain evidence="7">KACC 12507</strain>
    </source>
</reference>
<dbReference type="Gene3D" id="3.40.30.10">
    <property type="entry name" value="Glutaredoxin"/>
    <property type="match status" value="1"/>
</dbReference>
<evidence type="ECO:0000256" key="3">
    <source>
        <dbReference type="ARBA" id="ARBA00023157"/>
    </source>
</evidence>
<dbReference type="PANTHER" id="PTHR42852:SF6">
    <property type="entry name" value="THIOL:DISULFIDE INTERCHANGE PROTEIN DSBE"/>
    <property type="match status" value="1"/>
</dbReference>
<dbReference type="RefSeq" id="WP_302042497.1">
    <property type="nucleotide sequence ID" value="NZ_JAUKPO010000081.1"/>
</dbReference>
<evidence type="ECO:0000256" key="5">
    <source>
        <dbReference type="SAM" id="SignalP"/>
    </source>
</evidence>
<evidence type="ECO:0000256" key="4">
    <source>
        <dbReference type="ARBA" id="ARBA00023284"/>
    </source>
</evidence>
<dbReference type="Proteomes" id="UP001168528">
    <property type="component" value="Unassembled WGS sequence"/>
</dbReference>
<name>A0ABT8RHY8_9BACT</name>
<dbReference type="PANTHER" id="PTHR42852">
    <property type="entry name" value="THIOL:DISULFIDE INTERCHANGE PROTEIN DSBE"/>
    <property type="match status" value="1"/>
</dbReference>
<feature type="domain" description="Thioredoxin" evidence="6">
    <location>
        <begin position="345"/>
        <end position="484"/>
    </location>
</feature>
<gene>
    <name evidence="7" type="ORF">Q0590_35835</name>
</gene>
<keyword evidence="5" id="KW-0732">Signal</keyword>
<organism evidence="7 8">
    <name type="scientific">Rhodocytophaga aerolata</name>
    <dbReference type="NCBI Taxonomy" id="455078"/>
    <lineage>
        <taxon>Bacteria</taxon>
        <taxon>Pseudomonadati</taxon>
        <taxon>Bacteroidota</taxon>
        <taxon>Cytophagia</taxon>
        <taxon>Cytophagales</taxon>
        <taxon>Rhodocytophagaceae</taxon>
        <taxon>Rhodocytophaga</taxon>
    </lineage>
</organism>
<feature type="signal peptide" evidence="5">
    <location>
        <begin position="1"/>
        <end position="19"/>
    </location>
</feature>
<dbReference type="InterPro" id="IPR013766">
    <property type="entry name" value="Thioredoxin_domain"/>
</dbReference>
<comment type="subcellular location">
    <subcellularLocation>
        <location evidence="1">Cell envelope</location>
    </subcellularLocation>
</comment>
<protein>
    <submittedName>
        <fullName evidence="7">TlpA disulfide reductase family protein</fullName>
    </submittedName>
</protein>
<dbReference type="Pfam" id="PF08534">
    <property type="entry name" value="Redoxin"/>
    <property type="match status" value="1"/>
</dbReference>
<feature type="chain" id="PRO_5046391251" evidence="5">
    <location>
        <begin position="20"/>
        <end position="485"/>
    </location>
</feature>
<dbReference type="PROSITE" id="PS51352">
    <property type="entry name" value="THIOREDOXIN_2"/>
    <property type="match status" value="1"/>
</dbReference>
<dbReference type="EMBL" id="JAUKPO010000081">
    <property type="protein sequence ID" value="MDO1451700.1"/>
    <property type="molecule type" value="Genomic_DNA"/>
</dbReference>
<sequence>MKLKASILLFLCTPFFGLAQPSPTQVTLAGKFITNSSFLDKLFLLSWTNQLGMAYQDTILLKEDNSFRLLTANIKEPVLASITYQNGKTAGTRLLLAPGYHLSIIVDVVDSKNTRITGKGGEVNSYFSLEKKLLSDSLFVKTYPDPYSLSEQAFESYIRRRKQIADSARQLVFSRATNDPYLPSFERMLHLENRYEVIALVHDQAWYSSKQPQAMIEHLLGTSWKQELNDADNLLSPKFRNFLPYVARNAYWARHGYRVAPDSIPPLYRYEFATEYFGGKVRDYVLGSYIWRDIAKEYASKERFTESMSSLLPFLQLIQDQRLKTYLTSVQKEKLTYLQKPGLRLKAGDRVPAFSLQDEKGKLHSLADFKGKLLYIDLWASWCGPCREQQPDMKRLYEKYKDSPIEFISIALWDRYPAWKKALAKEQPAWLQLFDPTEEIAQAFGVKSIPHFILLDKEGIIRQIHAPKPSAQSKIEALLDQQLAN</sequence>